<proteinExistence type="predicted"/>
<dbReference type="EMBL" id="SRZB01000054">
    <property type="protein sequence ID" value="TGX96617.1"/>
    <property type="molecule type" value="Genomic_DNA"/>
</dbReference>
<comment type="caution">
    <text evidence="1">The sequence shown here is derived from an EMBL/GenBank/DDBJ whole genome shotgun (WGS) entry which is preliminary data.</text>
</comment>
<gene>
    <name evidence="1" type="ORF">E5357_15500</name>
</gene>
<sequence length="240" mass="27276">MKNEMDISRFGKNQLKRKKKKWIKPVLMGIIIAILFVLLSLKCEEVIRCSIGKLSIDNDANATWIGSLASYWGGIIGGVFSGTIAIFGVFYTIQFTREADRKKERQSIQPFLNVEVVGKPSGTVKKFQIADEPKYVEGKATQEFYPIYLSITNIGNGFANTLTFGTGENLTGISFKEVFTVNQKKEILLNVQTYKMGKRVTFFIWFADSMTNEYIQYYELKRNEDGTGYDLDVGYPNLIE</sequence>
<protein>
    <submittedName>
        <fullName evidence="1">Uncharacterized protein</fullName>
    </submittedName>
</protein>
<accession>A0AC61QV97</accession>
<dbReference type="Proteomes" id="UP000307720">
    <property type="component" value="Unassembled WGS sequence"/>
</dbReference>
<keyword evidence="2" id="KW-1185">Reference proteome</keyword>
<reference evidence="1" key="1">
    <citation type="submission" date="2019-04" db="EMBL/GenBank/DDBJ databases">
        <title>Microbes associate with the intestines of laboratory mice.</title>
        <authorList>
            <person name="Navarre W."/>
            <person name="Wong E."/>
            <person name="Huang K."/>
            <person name="Tropini C."/>
            <person name="Ng K."/>
            <person name="Yu B."/>
        </authorList>
    </citation>
    <scope>NUCLEOTIDE SEQUENCE</scope>
    <source>
        <strain evidence="1">NM72_1-8</strain>
    </source>
</reference>
<name>A0AC61QV97_9FIRM</name>
<evidence type="ECO:0000313" key="1">
    <source>
        <dbReference type="EMBL" id="TGX96617.1"/>
    </source>
</evidence>
<organism evidence="1 2">
    <name type="scientific">Hominisplanchenecus murintestinalis</name>
    <dbReference type="NCBI Taxonomy" id="2941517"/>
    <lineage>
        <taxon>Bacteria</taxon>
        <taxon>Bacillati</taxon>
        <taxon>Bacillota</taxon>
        <taxon>Clostridia</taxon>
        <taxon>Lachnospirales</taxon>
        <taxon>Lachnospiraceae</taxon>
        <taxon>Hominisplanchenecus</taxon>
    </lineage>
</organism>
<evidence type="ECO:0000313" key="2">
    <source>
        <dbReference type="Proteomes" id="UP000307720"/>
    </source>
</evidence>